<organism evidence="6 7">
    <name type="scientific">Akkermansia muciniphila</name>
    <dbReference type="NCBI Taxonomy" id="239935"/>
    <lineage>
        <taxon>Bacteria</taxon>
        <taxon>Pseudomonadati</taxon>
        <taxon>Verrucomicrobiota</taxon>
        <taxon>Verrucomicrobiia</taxon>
        <taxon>Verrucomicrobiales</taxon>
        <taxon>Akkermansiaceae</taxon>
        <taxon>Akkermansia</taxon>
    </lineage>
</organism>
<dbReference type="Gene3D" id="3.40.1650.10">
    <property type="entry name" value="RbsD-like domain"/>
    <property type="match status" value="1"/>
</dbReference>
<evidence type="ECO:0000256" key="4">
    <source>
        <dbReference type="SAM" id="MobiDB-lite"/>
    </source>
</evidence>
<dbReference type="InterPro" id="IPR007721">
    <property type="entry name" value="RbsD_FucU"/>
</dbReference>
<dbReference type="PROSITE" id="PS51257">
    <property type="entry name" value="PROKAR_LIPOPROTEIN"/>
    <property type="match status" value="1"/>
</dbReference>
<dbReference type="AlphaFoldDB" id="A0A2N8HDR5"/>
<reference evidence="6 7" key="1">
    <citation type="journal article" date="2017" name="BMC Genomics">
        <title>Genome sequencing of 39 Akkermansia muciniphila isolates reveals its population structure, genomic and functional diverisity, and global distribution in mammalian gut microbiotas.</title>
        <authorList>
            <person name="Guo X."/>
            <person name="Li S."/>
            <person name="Zhang J."/>
            <person name="Wu F."/>
            <person name="Li X."/>
            <person name="Wu D."/>
            <person name="Zhang M."/>
            <person name="Ou Z."/>
            <person name="Jie Z."/>
            <person name="Yan Q."/>
            <person name="Li P."/>
            <person name="Yi J."/>
            <person name="Peng Y."/>
        </authorList>
    </citation>
    <scope>NUCLEOTIDE SEQUENCE [LARGE SCALE GENOMIC DNA]</scope>
    <source>
        <strain evidence="6 7">GP24</strain>
    </source>
</reference>
<dbReference type="GO" id="GO:0048029">
    <property type="term" value="F:monosaccharide binding"/>
    <property type="evidence" value="ECO:0007669"/>
    <property type="project" value="InterPro"/>
</dbReference>
<feature type="region of interest" description="Disordered" evidence="4">
    <location>
        <begin position="193"/>
        <end position="270"/>
    </location>
</feature>
<dbReference type="Proteomes" id="UP000236000">
    <property type="component" value="Unassembled WGS sequence"/>
</dbReference>
<evidence type="ECO:0000256" key="5">
    <source>
        <dbReference type="SAM" id="SignalP"/>
    </source>
</evidence>
<dbReference type="EC" id="5.4.99.62" evidence="2"/>
<evidence type="ECO:0000256" key="2">
    <source>
        <dbReference type="ARBA" id="ARBA00012862"/>
    </source>
</evidence>
<evidence type="ECO:0000256" key="1">
    <source>
        <dbReference type="ARBA" id="ARBA00000223"/>
    </source>
</evidence>
<dbReference type="OrthoDB" id="196375at2"/>
<sequence length="270" mass="29485">MIRLPLILPVCIISLLSGCQEANPAEQEWRDQLYKNLAIVGARNWIVIAESSFPAYTGAGIKTMVSDKTSDEVLMDVLNMLEEEAHVVPRIMVSSELRSVTEDYAPGVKRYRNNINKMLPGRQHFELMSRTINSLIEDAAKQFNVLVIKTRTSLPYSNIYIELDSGYWNSESETALRKSLEAKDAVNRRAAQDRVLDVPLTPGAAPAPAPQAPKAGTQTPGTPAAPMDNLPELPRENGQPASPAGDKAPEIAPPPMKDPLGGKTSMARLS</sequence>
<comment type="caution">
    <text evidence="6">The sequence shown here is derived from an EMBL/GenBank/DDBJ whole genome shotgun (WGS) entry which is preliminary data.</text>
</comment>
<dbReference type="GO" id="GO:0005996">
    <property type="term" value="P:monosaccharide metabolic process"/>
    <property type="evidence" value="ECO:0007669"/>
    <property type="project" value="InterPro"/>
</dbReference>
<dbReference type="Pfam" id="PF05025">
    <property type="entry name" value="RbsD_FucU"/>
    <property type="match status" value="1"/>
</dbReference>
<name>A0A2N8HDR5_9BACT</name>
<feature type="signal peptide" evidence="5">
    <location>
        <begin position="1"/>
        <end position="22"/>
    </location>
</feature>
<dbReference type="InterPro" id="IPR023750">
    <property type="entry name" value="RbsD-like_sf"/>
</dbReference>
<evidence type="ECO:0000313" key="6">
    <source>
        <dbReference type="EMBL" id="PNC18085.1"/>
    </source>
</evidence>
<keyword evidence="3" id="KW-0413">Isomerase</keyword>
<comment type="catalytic activity">
    <reaction evidence="1">
        <text>beta-D-ribopyranose = beta-D-ribofuranose</text>
        <dbReference type="Rhea" id="RHEA:25432"/>
        <dbReference type="ChEBI" id="CHEBI:27476"/>
        <dbReference type="ChEBI" id="CHEBI:47002"/>
        <dbReference type="EC" id="5.4.99.62"/>
    </reaction>
</comment>
<evidence type="ECO:0000313" key="7">
    <source>
        <dbReference type="Proteomes" id="UP000236000"/>
    </source>
</evidence>
<dbReference type="EMBL" id="PJKA01000010">
    <property type="protein sequence ID" value="PNC18085.1"/>
    <property type="molecule type" value="Genomic_DNA"/>
</dbReference>
<dbReference type="GO" id="GO:0062193">
    <property type="term" value="F:D-ribose pyranase activity"/>
    <property type="evidence" value="ECO:0007669"/>
    <property type="project" value="UniProtKB-EC"/>
</dbReference>
<protein>
    <recommendedName>
        <fullName evidence="2">D-ribose pyranase</fullName>
        <ecNumber evidence="2">5.4.99.62</ecNumber>
    </recommendedName>
</protein>
<evidence type="ECO:0000256" key="3">
    <source>
        <dbReference type="ARBA" id="ARBA00023235"/>
    </source>
</evidence>
<accession>A0A2N8HDR5</accession>
<proteinExistence type="predicted"/>
<feature type="chain" id="PRO_5014847597" description="D-ribose pyranase" evidence="5">
    <location>
        <begin position="23"/>
        <end position="270"/>
    </location>
</feature>
<keyword evidence="5" id="KW-0732">Signal</keyword>
<dbReference type="RefSeq" id="WP_102713362.1">
    <property type="nucleotide sequence ID" value="NZ_PJKA01000010.1"/>
</dbReference>
<gene>
    <name evidence="6" type="ORF">CXU22_05460</name>
</gene>